<gene>
    <name evidence="1" type="ORF">UV41_C0011G0001</name>
</gene>
<reference evidence="1 2" key="1">
    <citation type="journal article" date="2015" name="Nature">
        <title>rRNA introns, odd ribosomes, and small enigmatic genomes across a large radiation of phyla.</title>
        <authorList>
            <person name="Brown C.T."/>
            <person name="Hug L.A."/>
            <person name="Thomas B.C."/>
            <person name="Sharon I."/>
            <person name="Castelle C.J."/>
            <person name="Singh A."/>
            <person name="Wilkins M.J."/>
            <person name="Williams K.H."/>
            <person name="Banfield J.F."/>
        </authorList>
    </citation>
    <scope>NUCLEOTIDE SEQUENCE [LARGE SCALE GENOMIC DNA]</scope>
</reference>
<evidence type="ECO:0000313" key="2">
    <source>
        <dbReference type="Proteomes" id="UP000034785"/>
    </source>
</evidence>
<feature type="non-terminal residue" evidence="1">
    <location>
        <position position="1"/>
    </location>
</feature>
<evidence type="ECO:0000313" key="1">
    <source>
        <dbReference type="EMBL" id="KKS70839.1"/>
    </source>
</evidence>
<dbReference type="Proteomes" id="UP000034785">
    <property type="component" value="Unassembled WGS sequence"/>
</dbReference>
<dbReference type="EMBL" id="LCEJ01000011">
    <property type="protein sequence ID" value="KKS70839.1"/>
    <property type="molecule type" value="Genomic_DNA"/>
</dbReference>
<accession>A0A0G1BCC5</accession>
<protein>
    <submittedName>
        <fullName evidence="1">Ribonucleoside-diphosphate reductase</fullName>
    </submittedName>
</protein>
<organism evidence="1 2">
    <name type="scientific">Candidatus Daviesbacteria bacterium GW2011_GWA2_42_7</name>
    <dbReference type="NCBI Taxonomy" id="1618425"/>
    <lineage>
        <taxon>Bacteria</taxon>
        <taxon>Candidatus Daviesiibacteriota</taxon>
    </lineage>
</organism>
<proteinExistence type="predicted"/>
<name>A0A0G1BCC5_9BACT</name>
<comment type="caution">
    <text evidence="1">The sequence shown here is derived from an EMBL/GenBank/DDBJ whole genome shotgun (WGS) entry which is preliminary data.</text>
</comment>
<dbReference type="AlphaFoldDB" id="A0A0G1BCC5"/>
<sequence length="76" mass="8128">QFGVIKTEESAAETIPLNLTIIDHQENGWGGENMTLASQDNSGPVKMADLCPECGNATFVFEEGCKKCHSCGYSAC</sequence>